<organism evidence="1 2">
    <name type="scientific">Mariniradius saccharolyticus AK6</name>
    <dbReference type="NCBI Taxonomy" id="1239962"/>
    <lineage>
        <taxon>Bacteria</taxon>
        <taxon>Pseudomonadati</taxon>
        <taxon>Bacteroidota</taxon>
        <taxon>Cytophagia</taxon>
        <taxon>Cytophagales</taxon>
        <taxon>Cyclobacteriaceae</taxon>
        <taxon>Mariniradius</taxon>
    </lineage>
</organism>
<dbReference type="InParanoid" id="M7XXG3"/>
<name>M7XXG3_9BACT</name>
<reference evidence="1" key="1">
    <citation type="submission" date="2013-01" db="EMBL/GenBank/DDBJ databases">
        <title>Genome assembly of Mariniradius saccharolyticus AK6.</title>
        <authorList>
            <person name="Vaidya B."/>
            <person name="Khatri I."/>
            <person name="Tanuku N.R.S."/>
            <person name="Subramanian S."/>
            <person name="Pinnaka A."/>
        </authorList>
    </citation>
    <scope>NUCLEOTIDE SEQUENCE [LARGE SCALE GENOMIC DNA]</scope>
    <source>
        <strain evidence="1">AK6</strain>
    </source>
</reference>
<sequence length="38" mass="4242">MLMILTFLFLGKNKAGDISDISICQRVFPNLRVFAVIG</sequence>
<evidence type="ECO:0000313" key="2">
    <source>
        <dbReference type="Proteomes" id="UP000010953"/>
    </source>
</evidence>
<keyword evidence="2" id="KW-1185">Reference proteome</keyword>
<dbReference type="EMBL" id="AMZY02000010">
    <property type="protein sequence ID" value="EMS33192.1"/>
    <property type="molecule type" value="Genomic_DNA"/>
</dbReference>
<evidence type="ECO:0000313" key="1">
    <source>
        <dbReference type="EMBL" id="EMS33192.1"/>
    </source>
</evidence>
<comment type="caution">
    <text evidence="1">The sequence shown here is derived from an EMBL/GenBank/DDBJ whole genome shotgun (WGS) entry which is preliminary data.</text>
</comment>
<protein>
    <submittedName>
        <fullName evidence="1">Uncharacterized protein</fullName>
    </submittedName>
</protein>
<dbReference type="AlphaFoldDB" id="M7XXG3"/>
<gene>
    <name evidence="1" type="ORF">C943_00469</name>
</gene>
<dbReference type="Proteomes" id="UP000010953">
    <property type="component" value="Unassembled WGS sequence"/>
</dbReference>
<dbReference type="STRING" id="1239962.C943_00469"/>
<accession>M7XXG3</accession>
<proteinExistence type="predicted"/>